<reference evidence="2 3" key="1">
    <citation type="submission" date="2024-09" db="EMBL/GenBank/DDBJ databases">
        <title>Chromosome-scale assembly of Riccia sorocarpa.</title>
        <authorList>
            <person name="Paukszto L."/>
        </authorList>
    </citation>
    <scope>NUCLEOTIDE SEQUENCE [LARGE SCALE GENOMIC DNA]</scope>
    <source>
        <strain evidence="2">LP-2024</strain>
        <tissue evidence="2">Aerial parts of the thallus</tissue>
    </source>
</reference>
<name>A0ABD3IBE7_9MARC</name>
<dbReference type="PANTHER" id="PTHR36407">
    <property type="entry name" value="MEDIATOR-ASSOCIATED PROTEIN 2"/>
    <property type="match status" value="1"/>
</dbReference>
<dbReference type="AlphaFoldDB" id="A0ABD3IBE7"/>
<accession>A0ABD3IBE7</accession>
<gene>
    <name evidence="2" type="ORF">R1sor_018456</name>
</gene>
<protein>
    <submittedName>
        <fullName evidence="2">Uncharacterized protein</fullName>
    </submittedName>
</protein>
<dbReference type="EMBL" id="JBJQOH010000001">
    <property type="protein sequence ID" value="KAL3700434.1"/>
    <property type="molecule type" value="Genomic_DNA"/>
</dbReference>
<proteinExistence type="predicted"/>
<organism evidence="2 3">
    <name type="scientific">Riccia sorocarpa</name>
    <dbReference type="NCBI Taxonomy" id="122646"/>
    <lineage>
        <taxon>Eukaryota</taxon>
        <taxon>Viridiplantae</taxon>
        <taxon>Streptophyta</taxon>
        <taxon>Embryophyta</taxon>
        <taxon>Marchantiophyta</taxon>
        <taxon>Marchantiopsida</taxon>
        <taxon>Marchantiidae</taxon>
        <taxon>Marchantiales</taxon>
        <taxon>Ricciaceae</taxon>
        <taxon>Riccia</taxon>
    </lineage>
</organism>
<evidence type="ECO:0000313" key="3">
    <source>
        <dbReference type="Proteomes" id="UP001633002"/>
    </source>
</evidence>
<evidence type="ECO:0000256" key="1">
    <source>
        <dbReference type="SAM" id="MobiDB-lite"/>
    </source>
</evidence>
<comment type="caution">
    <text evidence="2">The sequence shown here is derived from an EMBL/GenBank/DDBJ whole genome shotgun (WGS) entry which is preliminary data.</text>
</comment>
<feature type="region of interest" description="Disordered" evidence="1">
    <location>
        <begin position="1"/>
        <end position="36"/>
    </location>
</feature>
<dbReference type="Proteomes" id="UP001633002">
    <property type="component" value="Unassembled WGS sequence"/>
</dbReference>
<sequence length="189" mass="20922">MATSAGSVPKAKGGSAMKQRKLSLTDTGLGLEEPERKIRYSPPEHFKLLEGAEPLVEQALDSNTELWLVRIPANEISQEDLVEKKLRINVNSADGEVGQFCSSQGQEYRIVKQDCGDYIQPYAIVPSTSGHFRVRKIRRQVGLVRSLGVAKDTNASETSSQRDQEVVNPEKPVDKLPKKKQRHENPGSA</sequence>
<dbReference type="InterPro" id="IPR038823">
    <property type="entry name" value="MED2_plant"/>
</dbReference>
<dbReference type="PANTHER" id="PTHR36407:SF1">
    <property type="entry name" value="MEDIATOR-ASSOCIATED PROTEIN 2"/>
    <property type="match status" value="1"/>
</dbReference>
<dbReference type="Gene3D" id="6.20.250.70">
    <property type="match status" value="1"/>
</dbReference>
<feature type="region of interest" description="Disordered" evidence="1">
    <location>
        <begin position="150"/>
        <end position="189"/>
    </location>
</feature>
<keyword evidence="3" id="KW-1185">Reference proteome</keyword>
<evidence type="ECO:0000313" key="2">
    <source>
        <dbReference type="EMBL" id="KAL3700434.1"/>
    </source>
</evidence>